<evidence type="ECO:0000256" key="5">
    <source>
        <dbReference type="PIRSR" id="PIRSR004692-2"/>
    </source>
</evidence>
<keyword evidence="3 7" id="KW-0129">CBS domain</keyword>
<evidence type="ECO:0000256" key="4">
    <source>
        <dbReference type="PIRNR" id="PIRNR004692"/>
    </source>
</evidence>
<evidence type="ECO:0000256" key="3">
    <source>
        <dbReference type="ARBA" id="ARBA00023122"/>
    </source>
</evidence>
<dbReference type="AlphaFoldDB" id="A0A0B1Q1F8"/>
<evidence type="ECO:0000259" key="9">
    <source>
        <dbReference type="PROSITE" id="PS51464"/>
    </source>
</evidence>
<dbReference type="GO" id="GO:1901135">
    <property type="term" value="P:carbohydrate derivative metabolic process"/>
    <property type="evidence" value="ECO:0007669"/>
    <property type="project" value="InterPro"/>
</dbReference>
<dbReference type="RefSeq" id="WP_039195414.1">
    <property type="nucleotide sequence ID" value="NZ_JAQRFV010000014.1"/>
</dbReference>
<dbReference type="InterPro" id="IPR046342">
    <property type="entry name" value="CBS_dom_sf"/>
</dbReference>
<feature type="site" description="Catalytically relevant" evidence="6">
    <location>
        <position position="156"/>
    </location>
</feature>
<organism evidence="10 11">
    <name type="scientific">Aureimonas altamirensis</name>
    <dbReference type="NCBI Taxonomy" id="370622"/>
    <lineage>
        <taxon>Bacteria</taxon>
        <taxon>Pseudomonadati</taxon>
        <taxon>Pseudomonadota</taxon>
        <taxon>Alphaproteobacteria</taxon>
        <taxon>Hyphomicrobiales</taxon>
        <taxon>Aurantimonadaceae</taxon>
        <taxon>Aureimonas</taxon>
    </lineage>
</organism>
<dbReference type="PIRSF" id="PIRSF004692">
    <property type="entry name" value="KdsD_KpsF"/>
    <property type="match status" value="1"/>
</dbReference>
<dbReference type="PROSITE" id="PS51464">
    <property type="entry name" value="SIS"/>
    <property type="match status" value="1"/>
</dbReference>
<dbReference type="Pfam" id="PF01380">
    <property type="entry name" value="SIS"/>
    <property type="match status" value="1"/>
</dbReference>
<dbReference type="SMART" id="SM00116">
    <property type="entry name" value="CBS"/>
    <property type="match status" value="2"/>
</dbReference>
<feature type="domain" description="CBS" evidence="8">
    <location>
        <begin position="278"/>
        <end position="329"/>
    </location>
</feature>
<dbReference type="PROSITE" id="PS51371">
    <property type="entry name" value="CBS"/>
    <property type="match status" value="2"/>
</dbReference>
<dbReference type="InterPro" id="IPR004800">
    <property type="entry name" value="KdsD/KpsF-type"/>
</dbReference>
<name>A0A0B1Q1F8_9HYPH</name>
<dbReference type="SUPFAM" id="SSF53697">
    <property type="entry name" value="SIS domain"/>
    <property type="match status" value="1"/>
</dbReference>
<sequence>MSKAEDRSLAIVGSALRSLSAASDAFEILSADIRNGPLGKAIADAVALIRLRPGRLIVTGVGKSGHIARKLAATFASTGTPAYHLHPTEANHGDLGMIDRTDVIMALSWSGETSELAQTITYAKRFEVPLISLTAAGDSTLAMASTVPLVLPRVREACPHNLAPTTSTLMQLAIGDAIAVALIEDRGFSPDDFKIFHPGGKLGAQLQTVGDLMHTGQSLPLTGLDANVAEAVRVMSAHGFGAVGIVDGAGNLVGMITDGDLRRHLSPDLAERTVSAVMTHGPIVVGASTLAAEALTLMEARKIGALFVVEGMLPVGFIRTLDLLRAGVA</sequence>
<dbReference type="Pfam" id="PF00571">
    <property type="entry name" value="CBS"/>
    <property type="match status" value="2"/>
</dbReference>
<dbReference type="GO" id="GO:0097367">
    <property type="term" value="F:carbohydrate derivative binding"/>
    <property type="evidence" value="ECO:0007669"/>
    <property type="project" value="InterPro"/>
</dbReference>
<dbReference type="PANTHER" id="PTHR42745:SF1">
    <property type="entry name" value="ARABINOSE 5-PHOSPHATE ISOMERASE KDSD"/>
    <property type="match status" value="1"/>
</dbReference>
<accession>A0A0B1Q1F8</accession>
<dbReference type="InterPro" id="IPR050986">
    <property type="entry name" value="GutQ/KpsF_isomerases"/>
</dbReference>
<evidence type="ECO:0000259" key="8">
    <source>
        <dbReference type="PROSITE" id="PS51371"/>
    </source>
</evidence>
<dbReference type="Gene3D" id="3.40.50.10490">
    <property type="entry name" value="Glucose-6-phosphate isomerase like protein, domain 1"/>
    <property type="match status" value="1"/>
</dbReference>
<dbReference type="NCBIfam" id="TIGR00393">
    <property type="entry name" value="kpsF"/>
    <property type="match status" value="1"/>
</dbReference>
<comment type="caution">
    <text evidence="10">The sequence shown here is derived from an EMBL/GenBank/DDBJ whole genome shotgun (WGS) entry which is preliminary data.</text>
</comment>
<feature type="site" description="Catalytically relevant" evidence="6">
    <location>
        <position position="63"/>
    </location>
</feature>
<feature type="binding site" evidence="5">
    <location>
        <position position="86"/>
    </location>
    <ligand>
        <name>Zn(2+)</name>
        <dbReference type="ChEBI" id="CHEBI:29105"/>
    </ligand>
</feature>
<feature type="domain" description="SIS" evidence="9">
    <location>
        <begin position="45"/>
        <end position="188"/>
    </location>
</feature>
<gene>
    <name evidence="10" type="ORF">LA66_17900</name>
</gene>
<evidence type="ECO:0000256" key="7">
    <source>
        <dbReference type="PROSITE-ProRule" id="PRU00703"/>
    </source>
</evidence>
<dbReference type="InterPro" id="IPR046348">
    <property type="entry name" value="SIS_dom_sf"/>
</dbReference>
<comment type="similarity">
    <text evidence="1 4">Belongs to the SIS family. GutQ/KpsF subfamily.</text>
</comment>
<dbReference type="OrthoDB" id="9762536at2"/>
<dbReference type="Proteomes" id="UP000030826">
    <property type="component" value="Unassembled WGS sequence"/>
</dbReference>
<evidence type="ECO:0000256" key="2">
    <source>
        <dbReference type="ARBA" id="ARBA00022737"/>
    </source>
</evidence>
<dbReference type="InterPro" id="IPR000644">
    <property type="entry name" value="CBS_dom"/>
</dbReference>
<reference evidence="10 11" key="1">
    <citation type="submission" date="2014-09" db="EMBL/GenBank/DDBJ databases">
        <title>Isolation and characterization of Aurantimonas altamirensis ON-56566 from clinical sample following a dog bite.</title>
        <authorList>
            <person name="Eshaghi A."/>
            <person name="Li A."/>
            <person name="Shahinas D."/>
            <person name="Bahn P."/>
            <person name="Kus J.V."/>
            <person name="Patel S.N."/>
        </authorList>
    </citation>
    <scope>NUCLEOTIDE SEQUENCE [LARGE SCALE GENOMIC DNA]</scope>
    <source>
        <strain evidence="10 11">ON-56566</strain>
    </source>
</reference>
<keyword evidence="5" id="KW-0479">Metal-binding</keyword>
<dbReference type="InterPro" id="IPR001347">
    <property type="entry name" value="SIS_dom"/>
</dbReference>
<dbReference type="CDD" id="cd04604">
    <property type="entry name" value="CBS_pair_SIS_assoc"/>
    <property type="match status" value="1"/>
</dbReference>
<evidence type="ECO:0000313" key="11">
    <source>
        <dbReference type="Proteomes" id="UP000030826"/>
    </source>
</evidence>
<dbReference type="Gene3D" id="3.10.580.10">
    <property type="entry name" value="CBS-domain"/>
    <property type="match status" value="1"/>
</dbReference>
<keyword evidence="5" id="KW-0862">Zinc</keyword>
<dbReference type="GO" id="GO:0046872">
    <property type="term" value="F:metal ion binding"/>
    <property type="evidence" value="ECO:0007669"/>
    <property type="project" value="UniProtKB-KW"/>
</dbReference>
<feature type="site" description="Catalytically relevant" evidence="6">
    <location>
        <position position="197"/>
    </location>
</feature>
<dbReference type="SUPFAM" id="SSF54631">
    <property type="entry name" value="CBS-domain pair"/>
    <property type="match status" value="1"/>
</dbReference>
<evidence type="ECO:0000256" key="1">
    <source>
        <dbReference type="ARBA" id="ARBA00008165"/>
    </source>
</evidence>
<dbReference type="STRING" id="370622.LA66_17900"/>
<evidence type="ECO:0000313" key="10">
    <source>
        <dbReference type="EMBL" id="KHJ53286.1"/>
    </source>
</evidence>
<dbReference type="GO" id="GO:0016853">
    <property type="term" value="F:isomerase activity"/>
    <property type="evidence" value="ECO:0007669"/>
    <property type="project" value="InterPro"/>
</dbReference>
<evidence type="ECO:0000256" key="6">
    <source>
        <dbReference type="PIRSR" id="PIRSR004692-3"/>
    </source>
</evidence>
<dbReference type="CDD" id="cd05014">
    <property type="entry name" value="SIS_Kpsf"/>
    <property type="match status" value="1"/>
</dbReference>
<keyword evidence="2" id="KW-0677">Repeat</keyword>
<dbReference type="InterPro" id="IPR035474">
    <property type="entry name" value="SIS_Kpsf"/>
</dbReference>
<proteinExistence type="inferred from homology"/>
<protein>
    <submittedName>
        <fullName evidence="10">KpsF/GutQ family protein</fullName>
    </submittedName>
</protein>
<dbReference type="GO" id="GO:0005975">
    <property type="term" value="P:carbohydrate metabolic process"/>
    <property type="evidence" value="ECO:0007669"/>
    <property type="project" value="InterPro"/>
</dbReference>
<feature type="site" description="Catalytically relevant" evidence="6">
    <location>
        <position position="115"/>
    </location>
</feature>
<dbReference type="EMBL" id="JRFJ01000006">
    <property type="protein sequence ID" value="KHJ53286.1"/>
    <property type="molecule type" value="Genomic_DNA"/>
</dbReference>
<dbReference type="PANTHER" id="PTHR42745">
    <property type="match status" value="1"/>
</dbReference>
<feature type="domain" description="CBS" evidence="8">
    <location>
        <begin position="213"/>
        <end position="271"/>
    </location>
</feature>